<keyword evidence="2" id="KW-1185">Reference proteome</keyword>
<reference evidence="1" key="1">
    <citation type="submission" date="2020-05" db="EMBL/GenBank/DDBJ databases">
        <title>Large-scale comparative analyses of tick genomes elucidate their genetic diversity and vector capacities.</title>
        <authorList>
            <person name="Jia N."/>
            <person name="Wang J."/>
            <person name="Shi W."/>
            <person name="Du L."/>
            <person name="Sun Y."/>
            <person name="Zhan W."/>
            <person name="Jiang J."/>
            <person name="Wang Q."/>
            <person name="Zhang B."/>
            <person name="Ji P."/>
            <person name="Sakyi L.B."/>
            <person name="Cui X."/>
            <person name="Yuan T."/>
            <person name="Jiang B."/>
            <person name="Yang W."/>
            <person name="Lam T.T.-Y."/>
            <person name="Chang Q."/>
            <person name="Ding S."/>
            <person name="Wang X."/>
            <person name="Zhu J."/>
            <person name="Ruan X."/>
            <person name="Zhao L."/>
            <person name="Wei J."/>
            <person name="Que T."/>
            <person name="Du C."/>
            <person name="Cheng J."/>
            <person name="Dai P."/>
            <person name="Han X."/>
            <person name="Huang E."/>
            <person name="Gao Y."/>
            <person name="Liu J."/>
            <person name="Shao H."/>
            <person name="Ye R."/>
            <person name="Li L."/>
            <person name="Wei W."/>
            <person name="Wang X."/>
            <person name="Wang C."/>
            <person name="Yang T."/>
            <person name="Huo Q."/>
            <person name="Li W."/>
            <person name="Guo W."/>
            <person name="Chen H."/>
            <person name="Zhou L."/>
            <person name="Ni X."/>
            <person name="Tian J."/>
            <person name="Zhou Y."/>
            <person name="Sheng Y."/>
            <person name="Liu T."/>
            <person name="Pan Y."/>
            <person name="Xia L."/>
            <person name="Li J."/>
            <person name="Zhao F."/>
            <person name="Cao W."/>
        </authorList>
    </citation>
    <scope>NUCLEOTIDE SEQUENCE</scope>
    <source>
        <strain evidence="1">Hyas-2018</strain>
    </source>
</reference>
<sequence>MVGRVSAAPRLAQRVTATRQALAPGQQREGDSAATRATTRRRCGVSCPRLGTRDCRLGDQGANAYGHAEPFVPVDSKLAGVPGAAHLEARAPRL</sequence>
<protein>
    <submittedName>
        <fullName evidence="1">Uncharacterized protein</fullName>
    </submittedName>
</protein>
<comment type="caution">
    <text evidence="1">The sequence shown here is derived from an EMBL/GenBank/DDBJ whole genome shotgun (WGS) entry which is preliminary data.</text>
</comment>
<accession>A0ACB7TG32</accession>
<organism evidence="1 2">
    <name type="scientific">Hyalomma asiaticum</name>
    <name type="common">Tick</name>
    <dbReference type="NCBI Taxonomy" id="266040"/>
    <lineage>
        <taxon>Eukaryota</taxon>
        <taxon>Metazoa</taxon>
        <taxon>Ecdysozoa</taxon>
        <taxon>Arthropoda</taxon>
        <taxon>Chelicerata</taxon>
        <taxon>Arachnida</taxon>
        <taxon>Acari</taxon>
        <taxon>Parasitiformes</taxon>
        <taxon>Ixodida</taxon>
        <taxon>Ixodoidea</taxon>
        <taxon>Ixodidae</taxon>
        <taxon>Hyalomminae</taxon>
        <taxon>Hyalomma</taxon>
    </lineage>
</organism>
<dbReference type="EMBL" id="CM023481">
    <property type="protein sequence ID" value="KAH6945908.1"/>
    <property type="molecule type" value="Genomic_DNA"/>
</dbReference>
<evidence type="ECO:0000313" key="2">
    <source>
        <dbReference type="Proteomes" id="UP000821845"/>
    </source>
</evidence>
<dbReference type="Proteomes" id="UP000821845">
    <property type="component" value="Chromosome 1"/>
</dbReference>
<evidence type="ECO:0000313" key="1">
    <source>
        <dbReference type="EMBL" id="KAH6945908.1"/>
    </source>
</evidence>
<proteinExistence type="predicted"/>
<gene>
    <name evidence="1" type="ORF">HPB50_010658</name>
</gene>
<name>A0ACB7TG32_HYAAI</name>